<evidence type="ECO:0000259" key="4">
    <source>
        <dbReference type="PROSITE" id="PS50835"/>
    </source>
</evidence>
<evidence type="ECO:0000313" key="5">
    <source>
        <dbReference type="Ensembl" id="ENSCRFP00000015874.1"/>
    </source>
</evidence>
<evidence type="ECO:0000256" key="3">
    <source>
        <dbReference type="ARBA" id="ARBA00023319"/>
    </source>
</evidence>
<dbReference type="InterPro" id="IPR036179">
    <property type="entry name" value="Ig-like_dom_sf"/>
</dbReference>
<evidence type="ECO:0000256" key="2">
    <source>
        <dbReference type="ARBA" id="ARBA00022490"/>
    </source>
</evidence>
<dbReference type="FunFam" id="2.60.40.10:FF:000425">
    <property type="entry name" value="Myosin light chain kinase"/>
    <property type="match status" value="1"/>
</dbReference>
<dbReference type="Ensembl" id="ENSCRFT00000016431.1">
    <property type="protein sequence ID" value="ENSCRFP00000015874.1"/>
    <property type="gene ID" value="ENSCRFG00000012200.1"/>
</dbReference>
<dbReference type="GO" id="GO:0055013">
    <property type="term" value="P:cardiac muscle cell development"/>
    <property type="evidence" value="ECO:0007669"/>
    <property type="project" value="UniProtKB-ARBA"/>
</dbReference>
<dbReference type="GO" id="GO:0060298">
    <property type="term" value="P:positive regulation of sarcomere organization"/>
    <property type="evidence" value="ECO:0007669"/>
    <property type="project" value="UniProtKB-ARBA"/>
</dbReference>
<proteinExistence type="predicted"/>
<dbReference type="GO" id="GO:0045989">
    <property type="term" value="P:positive regulation of striated muscle contraction"/>
    <property type="evidence" value="ECO:0007669"/>
    <property type="project" value="UniProtKB-ARBA"/>
</dbReference>
<keyword evidence="6" id="KW-1185">Reference proteome</keyword>
<dbReference type="PANTHER" id="PTHR47633:SF8">
    <property type="entry name" value="SPEG NEIGHBOR PROTEIN"/>
    <property type="match status" value="1"/>
</dbReference>
<dbReference type="GO" id="GO:0005737">
    <property type="term" value="C:cytoplasm"/>
    <property type="evidence" value="ECO:0007669"/>
    <property type="project" value="UniProtKB-SubCell"/>
</dbReference>
<dbReference type="InterPro" id="IPR007110">
    <property type="entry name" value="Ig-like_dom"/>
</dbReference>
<evidence type="ECO:0000313" key="6">
    <source>
        <dbReference type="Proteomes" id="UP000694396"/>
    </source>
</evidence>
<reference evidence="5" key="1">
    <citation type="submission" date="2025-08" db="UniProtKB">
        <authorList>
            <consortium name="Ensembl"/>
        </authorList>
    </citation>
    <scope>IDENTIFICATION</scope>
</reference>
<organism evidence="5 6">
    <name type="scientific">Cyanoderma ruficeps</name>
    <name type="common">rufous-capped babbler</name>
    <dbReference type="NCBI Taxonomy" id="181631"/>
    <lineage>
        <taxon>Eukaryota</taxon>
        <taxon>Metazoa</taxon>
        <taxon>Chordata</taxon>
        <taxon>Craniata</taxon>
        <taxon>Vertebrata</taxon>
        <taxon>Euteleostomi</taxon>
        <taxon>Archelosauria</taxon>
        <taxon>Archosauria</taxon>
        <taxon>Dinosauria</taxon>
        <taxon>Saurischia</taxon>
        <taxon>Theropoda</taxon>
        <taxon>Coelurosauria</taxon>
        <taxon>Aves</taxon>
        <taxon>Neognathae</taxon>
        <taxon>Neoaves</taxon>
        <taxon>Telluraves</taxon>
        <taxon>Australaves</taxon>
        <taxon>Passeriformes</taxon>
        <taxon>Sylvioidea</taxon>
        <taxon>Timaliidae</taxon>
        <taxon>Cyanoderma</taxon>
    </lineage>
</organism>
<keyword evidence="2" id="KW-0963">Cytoplasm</keyword>
<dbReference type="InterPro" id="IPR003598">
    <property type="entry name" value="Ig_sub2"/>
</dbReference>
<feature type="domain" description="Ig-like" evidence="4">
    <location>
        <begin position="3"/>
        <end position="95"/>
    </location>
</feature>
<dbReference type="Gene3D" id="2.60.40.10">
    <property type="entry name" value="Immunoglobulins"/>
    <property type="match status" value="2"/>
</dbReference>
<dbReference type="GO" id="GO:0004672">
    <property type="term" value="F:protein kinase activity"/>
    <property type="evidence" value="ECO:0007669"/>
    <property type="project" value="TreeGrafter"/>
</dbReference>
<name>A0A8C3R704_9PASS</name>
<comment type="subcellular location">
    <subcellularLocation>
        <location evidence="1">Cytoplasm</location>
    </subcellularLocation>
</comment>
<dbReference type="Pfam" id="PF07679">
    <property type="entry name" value="I-set"/>
    <property type="match status" value="2"/>
</dbReference>
<dbReference type="FunFam" id="2.60.40.10:FF:000107">
    <property type="entry name" value="Myosin, light chain kinase a"/>
    <property type="match status" value="1"/>
</dbReference>
<dbReference type="SMART" id="SM00409">
    <property type="entry name" value="IG"/>
    <property type="match status" value="2"/>
</dbReference>
<accession>A0A8C3R704</accession>
<reference evidence="5" key="2">
    <citation type="submission" date="2025-09" db="UniProtKB">
        <authorList>
            <consortium name="Ensembl"/>
        </authorList>
    </citation>
    <scope>IDENTIFICATION</scope>
</reference>
<dbReference type="SUPFAM" id="SSF48726">
    <property type="entry name" value="Immunoglobulin"/>
    <property type="match status" value="2"/>
</dbReference>
<dbReference type="InterPro" id="IPR013098">
    <property type="entry name" value="Ig_I-set"/>
</dbReference>
<evidence type="ECO:0000256" key="1">
    <source>
        <dbReference type="ARBA" id="ARBA00004496"/>
    </source>
</evidence>
<keyword evidence="3" id="KW-0393">Immunoglobulin domain</keyword>
<dbReference type="InterPro" id="IPR003599">
    <property type="entry name" value="Ig_sub"/>
</dbReference>
<dbReference type="InterPro" id="IPR013783">
    <property type="entry name" value="Ig-like_fold"/>
</dbReference>
<dbReference type="PROSITE" id="PS50835">
    <property type="entry name" value="IG_LIKE"/>
    <property type="match status" value="2"/>
</dbReference>
<dbReference type="AlphaFoldDB" id="A0A8C3R704"/>
<feature type="domain" description="Ig-like" evidence="4">
    <location>
        <begin position="106"/>
        <end position="220"/>
    </location>
</feature>
<protein>
    <recommendedName>
        <fullName evidence="4">Ig-like domain-containing protein</fullName>
    </recommendedName>
</protein>
<dbReference type="SMART" id="SM00408">
    <property type="entry name" value="IGc2"/>
    <property type="match status" value="2"/>
</dbReference>
<sequence>HTTRALLHTALSRTRLYEGSTLMFVAEVVGVPKPGVKWYRNKSLLEPDERVQIEKDGDRYILEITNVQKADEGQYLCHAVNIVGEAKSIAEVEVLPEDGRSLALPPPITHQHVIHFDMEPNTSSRSPSPQEILLECVVTGTPVPLVQWFRGDTCVTPGTGKYAVSQKEGLHSLKVQTVGPSDSGLYRCQAMNRLGEATCKGSLVVVAQQEANAMSTETVTGCDPHRSQKCDLLLSKTVSPGDQKEHHNNKLRYCKFIKIILVVPVFQCHLYFLCSILVSHKNYISTYSIFSFSLVFVIKNSKVCYVLT</sequence>
<dbReference type="PANTHER" id="PTHR47633">
    <property type="entry name" value="IMMUNOGLOBULIN"/>
    <property type="match status" value="1"/>
</dbReference>
<dbReference type="Proteomes" id="UP000694396">
    <property type="component" value="Unplaced"/>
</dbReference>
<dbReference type="GO" id="GO:0003007">
    <property type="term" value="P:heart morphogenesis"/>
    <property type="evidence" value="ECO:0007669"/>
    <property type="project" value="UniProtKB-ARBA"/>
</dbReference>